<keyword evidence="6 13" id="KW-0547">Nucleotide-binding</keyword>
<evidence type="ECO:0000256" key="14">
    <source>
        <dbReference type="RuleBase" id="RU000304"/>
    </source>
</evidence>
<dbReference type="PROSITE" id="PS00108">
    <property type="entry name" value="PROTEIN_KINASE_ST"/>
    <property type="match status" value="1"/>
</dbReference>
<dbReference type="PROSITE" id="PS50011">
    <property type="entry name" value="PROTEIN_KINASE_DOM"/>
    <property type="match status" value="1"/>
</dbReference>
<dbReference type="GO" id="GO:0005524">
    <property type="term" value="F:ATP binding"/>
    <property type="evidence" value="ECO:0007669"/>
    <property type="project" value="UniProtKB-UniRule"/>
</dbReference>
<keyword evidence="3 14" id="KW-0723">Serine/threonine-protein kinase</keyword>
<feature type="binding site" evidence="13">
    <location>
        <position position="49"/>
    </location>
    <ligand>
        <name>ATP</name>
        <dbReference type="ChEBI" id="CHEBI:30616"/>
    </ligand>
</feature>
<comment type="catalytic activity">
    <reaction evidence="12">
        <text>L-seryl-[protein] + ATP = O-phospho-L-seryl-[protein] + ADP + H(+)</text>
        <dbReference type="Rhea" id="RHEA:17989"/>
        <dbReference type="Rhea" id="RHEA-COMP:9863"/>
        <dbReference type="Rhea" id="RHEA-COMP:11604"/>
        <dbReference type="ChEBI" id="CHEBI:15378"/>
        <dbReference type="ChEBI" id="CHEBI:29999"/>
        <dbReference type="ChEBI" id="CHEBI:30616"/>
        <dbReference type="ChEBI" id="CHEBI:83421"/>
        <dbReference type="ChEBI" id="CHEBI:456216"/>
        <dbReference type="EC" id="2.7.11.1"/>
    </reaction>
</comment>
<evidence type="ECO:0000313" key="17">
    <source>
        <dbReference type="Proteomes" id="UP000594263"/>
    </source>
</evidence>
<dbReference type="InterPro" id="IPR008271">
    <property type="entry name" value="Ser/Thr_kinase_AS"/>
</dbReference>
<evidence type="ECO:0000256" key="3">
    <source>
        <dbReference type="ARBA" id="ARBA00022527"/>
    </source>
</evidence>
<evidence type="ECO:0000256" key="6">
    <source>
        <dbReference type="ARBA" id="ARBA00022741"/>
    </source>
</evidence>
<evidence type="ECO:0000256" key="11">
    <source>
        <dbReference type="ARBA" id="ARBA00047899"/>
    </source>
</evidence>
<protein>
    <recommendedName>
        <fullName evidence="2">non-specific serine/threonine protein kinase</fullName>
        <ecNumber evidence="2">2.7.11.1</ecNumber>
    </recommendedName>
</protein>
<feature type="domain" description="Protein kinase" evidence="15">
    <location>
        <begin position="17"/>
        <end position="297"/>
    </location>
</feature>
<dbReference type="PANTHER" id="PTHR47982">
    <property type="entry name" value="PROLINE-RICH RECEPTOR-LIKE PROTEIN KINASE PERK4"/>
    <property type="match status" value="1"/>
</dbReference>
<comment type="catalytic activity">
    <reaction evidence="11">
        <text>L-threonyl-[protein] + ATP = O-phospho-L-threonyl-[protein] + ADP + H(+)</text>
        <dbReference type="Rhea" id="RHEA:46608"/>
        <dbReference type="Rhea" id="RHEA-COMP:11060"/>
        <dbReference type="Rhea" id="RHEA-COMP:11605"/>
        <dbReference type="ChEBI" id="CHEBI:15378"/>
        <dbReference type="ChEBI" id="CHEBI:30013"/>
        <dbReference type="ChEBI" id="CHEBI:30616"/>
        <dbReference type="ChEBI" id="CHEBI:61977"/>
        <dbReference type="ChEBI" id="CHEBI:456216"/>
        <dbReference type="EC" id="2.7.11.1"/>
    </reaction>
</comment>
<keyword evidence="10" id="KW-0472">Membrane</keyword>
<dbReference type="Proteomes" id="UP000594263">
    <property type="component" value="Unplaced"/>
</dbReference>
<comment type="similarity">
    <text evidence="14">Belongs to the protein kinase superfamily.</text>
</comment>
<evidence type="ECO:0000313" key="16">
    <source>
        <dbReference type="EnsemblPlants" id="Kaladp0046s0204.1.v1.1"/>
    </source>
</evidence>
<proteinExistence type="inferred from homology"/>
<dbReference type="Gene3D" id="3.30.200.20">
    <property type="entry name" value="Phosphorylase Kinase, domain 1"/>
    <property type="match status" value="1"/>
</dbReference>
<dbReference type="SUPFAM" id="SSF56112">
    <property type="entry name" value="Protein kinase-like (PK-like)"/>
    <property type="match status" value="1"/>
</dbReference>
<comment type="subcellular location">
    <subcellularLocation>
        <location evidence="1">Cell membrane</location>
        <topology evidence="1">Single-pass membrane protein</topology>
    </subcellularLocation>
</comment>
<evidence type="ECO:0000259" key="15">
    <source>
        <dbReference type="PROSITE" id="PS50011"/>
    </source>
</evidence>
<evidence type="ECO:0000256" key="7">
    <source>
        <dbReference type="ARBA" id="ARBA00022777"/>
    </source>
</evidence>
<keyword evidence="8 13" id="KW-0067">ATP-binding</keyword>
<evidence type="ECO:0000256" key="10">
    <source>
        <dbReference type="ARBA" id="ARBA00023136"/>
    </source>
</evidence>
<dbReference type="Gene3D" id="1.10.510.10">
    <property type="entry name" value="Transferase(Phosphotransferase) domain 1"/>
    <property type="match status" value="1"/>
</dbReference>
<dbReference type="FunFam" id="3.30.200.20:FF:000039">
    <property type="entry name" value="receptor-like protein kinase FERONIA"/>
    <property type="match status" value="1"/>
</dbReference>
<dbReference type="AlphaFoldDB" id="A0A7N0TV39"/>
<dbReference type="SMART" id="SM00220">
    <property type="entry name" value="S_TKc"/>
    <property type="match status" value="1"/>
</dbReference>
<dbReference type="PANTHER" id="PTHR47982:SF70">
    <property type="entry name" value="PROTEIN KINASE SUPERFAMILY PROTEIN"/>
    <property type="match status" value="1"/>
</dbReference>
<evidence type="ECO:0000256" key="8">
    <source>
        <dbReference type="ARBA" id="ARBA00022840"/>
    </source>
</evidence>
<dbReference type="EnsemblPlants" id="Kaladp0046s0204.1.v1.1">
    <property type="protein sequence ID" value="Kaladp0046s0204.1.v1.1"/>
    <property type="gene ID" value="Kaladp0046s0204.v1.1"/>
</dbReference>
<evidence type="ECO:0000256" key="5">
    <source>
        <dbReference type="ARBA" id="ARBA00022692"/>
    </source>
</evidence>
<dbReference type="InterPro" id="IPR011009">
    <property type="entry name" value="Kinase-like_dom_sf"/>
</dbReference>
<accession>A0A7N0TV39</accession>
<dbReference type="Gramene" id="Kaladp0046s0204.1.v1.1">
    <property type="protein sequence ID" value="Kaladp0046s0204.1.v1.1"/>
    <property type="gene ID" value="Kaladp0046s0204.v1.1"/>
</dbReference>
<dbReference type="InterPro" id="IPR047117">
    <property type="entry name" value="PERK1-13-like"/>
</dbReference>
<keyword evidence="9" id="KW-1133">Transmembrane helix</keyword>
<keyword evidence="5" id="KW-0812">Transmembrane</keyword>
<keyword evidence="7" id="KW-0418">Kinase</keyword>
<sequence length="440" mass="48771">MLRRFQLEELRKATNNFSQDCLLGAGGFGNVYRGTFEEGLQTVSLAIKKAHAESHLSIHEFRNEVILLSKVKHRNLVGLVGFCEEAGAMILVYEFAPNGSLLDHIMGRSGRYLTWRQRVNVAIGAAKGIAHLHEGMKPGIIHRDLKPSNILIGDGFEAKVSDFGLVKSGPAGDESHVSSQIKRTPGYLDPAYCSSFHLSSFSDVFSFGVILLQLIAARPAVDTASRNNSSKYHIIEWARDNIERGCIDEIVDPSLLLEPCNMEMMLKMGQLGLRCVVKVPKQWPTMTQVWIELEEALHVADNIHKNGTFKSSRTESVEHHKPSNYQTEYSVSIDGVGLQRFHVDMESISFQSTNLRCLDTNATSISVDAEWSNLSKDTEIHQCHSIDPVCPGLILLDLRILIFALALLVAMAPNLNPLLGPPIGQGTNQFILVNHQVILI</sequence>
<dbReference type="InterPro" id="IPR017441">
    <property type="entry name" value="Protein_kinase_ATP_BS"/>
</dbReference>
<evidence type="ECO:0000256" key="12">
    <source>
        <dbReference type="ARBA" id="ARBA00048679"/>
    </source>
</evidence>
<reference evidence="16" key="1">
    <citation type="submission" date="2021-01" db="UniProtKB">
        <authorList>
            <consortium name="EnsemblPlants"/>
        </authorList>
    </citation>
    <scope>IDENTIFICATION</scope>
</reference>
<dbReference type="PROSITE" id="PS00107">
    <property type="entry name" value="PROTEIN_KINASE_ATP"/>
    <property type="match status" value="1"/>
</dbReference>
<keyword evidence="4" id="KW-0808">Transferase</keyword>
<dbReference type="CDD" id="cd14066">
    <property type="entry name" value="STKc_IRAK"/>
    <property type="match status" value="1"/>
</dbReference>
<dbReference type="GO" id="GO:0005886">
    <property type="term" value="C:plasma membrane"/>
    <property type="evidence" value="ECO:0007669"/>
    <property type="project" value="UniProtKB-SubCell"/>
</dbReference>
<dbReference type="EC" id="2.7.11.1" evidence="2"/>
<dbReference type="InterPro" id="IPR001245">
    <property type="entry name" value="Ser-Thr/Tyr_kinase_cat_dom"/>
</dbReference>
<dbReference type="OMA" id="QHIIDWA"/>
<evidence type="ECO:0000256" key="2">
    <source>
        <dbReference type="ARBA" id="ARBA00012513"/>
    </source>
</evidence>
<evidence type="ECO:0000256" key="9">
    <source>
        <dbReference type="ARBA" id="ARBA00022989"/>
    </source>
</evidence>
<evidence type="ECO:0000256" key="13">
    <source>
        <dbReference type="PROSITE-ProRule" id="PRU10141"/>
    </source>
</evidence>
<evidence type="ECO:0000256" key="1">
    <source>
        <dbReference type="ARBA" id="ARBA00004162"/>
    </source>
</evidence>
<evidence type="ECO:0000256" key="4">
    <source>
        <dbReference type="ARBA" id="ARBA00022679"/>
    </source>
</evidence>
<keyword evidence="17" id="KW-1185">Reference proteome</keyword>
<name>A0A7N0TV39_KALFE</name>
<dbReference type="GO" id="GO:0004674">
    <property type="term" value="F:protein serine/threonine kinase activity"/>
    <property type="evidence" value="ECO:0007669"/>
    <property type="project" value="UniProtKB-KW"/>
</dbReference>
<dbReference type="Pfam" id="PF07714">
    <property type="entry name" value="PK_Tyr_Ser-Thr"/>
    <property type="match status" value="1"/>
</dbReference>
<organism evidence="16 17">
    <name type="scientific">Kalanchoe fedtschenkoi</name>
    <name type="common">Lavender scallops</name>
    <name type="synonym">South American air plant</name>
    <dbReference type="NCBI Taxonomy" id="63787"/>
    <lineage>
        <taxon>Eukaryota</taxon>
        <taxon>Viridiplantae</taxon>
        <taxon>Streptophyta</taxon>
        <taxon>Embryophyta</taxon>
        <taxon>Tracheophyta</taxon>
        <taxon>Spermatophyta</taxon>
        <taxon>Magnoliopsida</taxon>
        <taxon>eudicotyledons</taxon>
        <taxon>Gunneridae</taxon>
        <taxon>Pentapetalae</taxon>
        <taxon>Saxifragales</taxon>
        <taxon>Crassulaceae</taxon>
        <taxon>Kalanchoe</taxon>
    </lineage>
</organism>
<dbReference type="InterPro" id="IPR000719">
    <property type="entry name" value="Prot_kinase_dom"/>
</dbReference>